<organism evidence="2 3">
    <name type="scientific">Prorocentrum cordatum</name>
    <dbReference type="NCBI Taxonomy" id="2364126"/>
    <lineage>
        <taxon>Eukaryota</taxon>
        <taxon>Sar</taxon>
        <taxon>Alveolata</taxon>
        <taxon>Dinophyceae</taxon>
        <taxon>Prorocentrales</taxon>
        <taxon>Prorocentraceae</taxon>
        <taxon>Prorocentrum</taxon>
    </lineage>
</organism>
<comment type="caution">
    <text evidence="2">The sequence shown here is derived from an EMBL/GenBank/DDBJ whole genome shotgun (WGS) entry which is preliminary data.</text>
</comment>
<sequence length="162" mass="16853">MAAEPTEADLAADRGMAEALQLPARGVCLASGGRPPRSAAVLEGLIVWCWWPATEPARVASAAESGGPGGFAWPPGELRQAMAAEGPFCTRGLVAVCSVRHRFFARPPAPGGWLPPLSSSARTPDPGQKRSSRHLLRQASAVRGPSCGPRRHADLQSLTSGA</sequence>
<gene>
    <name evidence="2" type="ORF">PCOR1329_LOCUS74929</name>
</gene>
<protein>
    <submittedName>
        <fullName evidence="2">Uncharacterized protein</fullName>
    </submittedName>
</protein>
<proteinExistence type="predicted"/>
<accession>A0ABN9XEJ0</accession>
<evidence type="ECO:0000313" key="2">
    <source>
        <dbReference type="EMBL" id="CAK0896471.1"/>
    </source>
</evidence>
<keyword evidence="3" id="KW-1185">Reference proteome</keyword>
<dbReference type="EMBL" id="CAUYUJ010020193">
    <property type="protein sequence ID" value="CAK0896471.1"/>
    <property type="molecule type" value="Genomic_DNA"/>
</dbReference>
<reference evidence="2" key="1">
    <citation type="submission" date="2023-10" db="EMBL/GenBank/DDBJ databases">
        <authorList>
            <person name="Chen Y."/>
            <person name="Shah S."/>
            <person name="Dougan E. K."/>
            <person name="Thang M."/>
            <person name="Chan C."/>
        </authorList>
    </citation>
    <scope>NUCLEOTIDE SEQUENCE [LARGE SCALE GENOMIC DNA]</scope>
</reference>
<dbReference type="Proteomes" id="UP001189429">
    <property type="component" value="Unassembled WGS sequence"/>
</dbReference>
<evidence type="ECO:0000313" key="3">
    <source>
        <dbReference type="Proteomes" id="UP001189429"/>
    </source>
</evidence>
<feature type="region of interest" description="Disordered" evidence="1">
    <location>
        <begin position="113"/>
        <end position="162"/>
    </location>
</feature>
<name>A0ABN9XEJ0_9DINO</name>
<evidence type="ECO:0000256" key="1">
    <source>
        <dbReference type="SAM" id="MobiDB-lite"/>
    </source>
</evidence>